<gene>
    <name evidence="2" type="ORF">PSEUBRA_SCAF13g01875</name>
</gene>
<feature type="compositionally biased region" description="Polar residues" evidence="1">
    <location>
        <begin position="48"/>
        <end position="62"/>
    </location>
</feature>
<feature type="region of interest" description="Disordered" evidence="1">
    <location>
        <begin position="237"/>
        <end position="304"/>
    </location>
</feature>
<dbReference type="GeneID" id="27417138"/>
<dbReference type="HOGENOM" id="CLU_273124_0_0_1"/>
<sequence>MELATDTTDIVAAPVAVAESSDDGNFKSNSLEVDTMSGDGATPAMTPPSKSRQASHSEQGTADNHMLARAAQMVLEAARQQARVETRKKGKSAPASPKRSTFNLSPITTTTTNSSNSNDESAVQAAGADDANDTSELSRTPSQRSRSKSDASEQTQAKQRKGFLRSMSSKARRNRSGASESSSANASETPTPGASSPTAGSGATSGTVTPGGRRRRYVDTRDLDLLARELAAEAIAEQVPQPPFARPSRSGTSSPHRIKGAGGAFNDPRRRSFPSILEDSPLQDDSITPVPPPSNGLKPMTPLHAPRTNARARAADGRIMPGVGSSVIASASHSDPIHGLVPREMFYGLGGSPYSTLPPPSALSNGTMLEGMDPFGIPMAQDSSPFDATLAYANNASVYHSPAQIAAARNQSSVSQASVNGKRRPVLTMTMNDPEAEMQGLTTPPPKESIGKRLTPFGSRAGSRAGSHAGSRAASPNPSFVDLKEAAAQQQTNGDLAGAEPDNTATQATVPIVVTDDAADSSIADGSLRLEEASVCGTSRRNSIAPSEISTLPGLAPAKSKKANRFSTMFRRKSKTQLDTLSTATTPSNDASSTRSLGATAAGETASLVLSPHSAAVSAESDADVSPMAFRTLDLAPTQESGRSSKPASTRASRRSSVALEANDRLADNKKPKRGLFRRLSSFSRKKDSKVEKLAVPHVSTMPVVDMEKLRQLSEAEDAKAELAANGLKEDSTSKASNGDAVVAVDASQKAEEHAKADAGLTAALQKMDLSNATPALVNEEMAQNGFGTRSAYKLESDASNDVDAEEGRKVEQELAVKPANEENTDIHNIQAGHGSQDSTEEKLGGNSEVIEGKEVNWDRTRLGQITRSDSQTPSSEDSFFLSSGPSATSRPGSGALMKHGSESAMSEELYTPDPSTAYLPAIKAEEDAALTNVTAAAAAATAAKVVTAALEEKQGPVVTALPADQSPTGAVL</sequence>
<feature type="compositionally biased region" description="Basic residues" evidence="1">
    <location>
        <begin position="559"/>
        <end position="575"/>
    </location>
</feature>
<dbReference type="OrthoDB" id="2554418at2759"/>
<feature type="compositionally biased region" description="Low complexity" evidence="1">
    <location>
        <begin position="458"/>
        <end position="475"/>
    </location>
</feature>
<evidence type="ECO:0000313" key="2">
    <source>
        <dbReference type="EMBL" id="EST08940.1"/>
    </source>
</evidence>
<feature type="region of interest" description="Disordered" evidence="1">
    <location>
        <begin position="1"/>
        <end position="217"/>
    </location>
</feature>
<feature type="region of interest" description="Disordered" evidence="1">
    <location>
        <begin position="430"/>
        <end position="478"/>
    </location>
</feature>
<feature type="compositionally biased region" description="Basic and acidic residues" evidence="1">
    <location>
        <begin position="851"/>
        <end position="862"/>
    </location>
</feature>
<dbReference type="Proteomes" id="UP000019377">
    <property type="component" value="Unassembled WGS sequence"/>
</dbReference>
<feature type="region of interest" description="Disordered" evidence="1">
    <location>
        <begin position="548"/>
        <end position="599"/>
    </location>
</feature>
<feature type="compositionally biased region" description="Polar residues" evidence="1">
    <location>
        <begin position="577"/>
        <end position="597"/>
    </location>
</feature>
<organism evidence="2 3">
    <name type="scientific">Kalmanozyma brasiliensis (strain GHG001)</name>
    <name type="common">Yeast</name>
    <name type="synonym">Pseudozyma brasiliensis</name>
    <dbReference type="NCBI Taxonomy" id="1365824"/>
    <lineage>
        <taxon>Eukaryota</taxon>
        <taxon>Fungi</taxon>
        <taxon>Dikarya</taxon>
        <taxon>Basidiomycota</taxon>
        <taxon>Ustilaginomycotina</taxon>
        <taxon>Ustilaginomycetes</taxon>
        <taxon>Ustilaginales</taxon>
        <taxon>Ustilaginaceae</taxon>
        <taxon>Kalmanozyma</taxon>
    </lineage>
</organism>
<dbReference type="STRING" id="1365824.V5EU93"/>
<name>V5EU93_KALBG</name>
<dbReference type="eggNOG" id="ENOG502TM82">
    <property type="taxonomic scope" value="Eukaryota"/>
</dbReference>
<dbReference type="OMA" id="TMPVVDM"/>
<feature type="compositionally biased region" description="Low complexity" evidence="1">
    <location>
        <begin position="176"/>
        <end position="211"/>
    </location>
</feature>
<evidence type="ECO:0000256" key="1">
    <source>
        <dbReference type="SAM" id="MobiDB-lite"/>
    </source>
</evidence>
<dbReference type="EMBL" id="KI545855">
    <property type="protein sequence ID" value="EST08940.1"/>
    <property type="molecule type" value="Genomic_DNA"/>
</dbReference>
<feature type="region of interest" description="Disordered" evidence="1">
    <location>
        <begin position="633"/>
        <end position="681"/>
    </location>
</feature>
<proteinExistence type="predicted"/>
<protein>
    <submittedName>
        <fullName evidence="2">Uncharacterized protein</fullName>
    </submittedName>
</protein>
<dbReference type="AlphaFoldDB" id="V5EU93"/>
<accession>V5EU93</accession>
<feature type="compositionally biased region" description="Low complexity" evidence="1">
    <location>
        <begin position="644"/>
        <end position="659"/>
    </location>
</feature>
<keyword evidence="3" id="KW-1185">Reference proteome</keyword>
<feature type="compositionally biased region" description="Polar residues" evidence="1">
    <location>
        <begin position="134"/>
        <end position="144"/>
    </location>
</feature>
<feature type="compositionally biased region" description="Polar residues" evidence="1">
    <location>
        <begin position="864"/>
        <end position="892"/>
    </location>
</feature>
<feature type="compositionally biased region" description="Low complexity" evidence="1">
    <location>
        <begin position="100"/>
        <end position="121"/>
    </location>
</feature>
<feature type="region of interest" description="Disordered" evidence="1">
    <location>
        <begin position="830"/>
        <end position="915"/>
    </location>
</feature>
<evidence type="ECO:0000313" key="3">
    <source>
        <dbReference type="Proteomes" id="UP000019377"/>
    </source>
</evidence>
<reference evidence="3" key="1">
    <citation type="journal article" date="2013" name="Genome Announc.">
        <title>Draft genome sequence of Pseudozyma brasiliensis sp. nov. strain GHG001, a high producer of endo-1,4-xylanase isolated from an insect pest of sugarcane.</title>
        <authorList>
            <person name="Oliveira J.V.D.C."/>
            <person name="dos Santos R.A.C."/>
            <person name="Borges T.A."/>
            <person name="Riano-Pachon D.M."/>
            <person name="Goldman G.H."/>
        </authorList>
    </citation>
    <scope>NUCLEOTIDE SEQUENCE [LARGE SCALE GENOMIC DNA]</scope>
    <source>
        <strain evidence="3">GHG001</strain>
    </source>
</reference>